<dbReference type="InterPro" id="IPR001943">
    <property type="entry name" value="UVR_dom"/>
</dbReference>
<keyword evidence="2" id="KW-0963">Cytoplasm</keyword>
<dbReference type="InterPro" id="IPR050066">
    <property type="entry name" value="UvrABC_protein_C"/>
</dbReference>
<dbReference type="GO" id="GO:0008654">
    <property type="term" value="P:phospholipid biosynthetic process"/>
    <property type="evidence" value="ECO:0007669"/>
    <property type="project" value="InterPro"/>
</dbReference>
<keyword evidence="6" id="KW-0267">Excision nuclease</keyword>
<evidence type="ECO:0000256" key="3">
    <source>
        <dbReference type="ARBA" id="ARBA00022679"/>
    </source>
</evidence>
<dbReference type="InterPro" id="IPR038476">
    <property type="entry name" value="UvrC_RNase_H_dom_sf"/>
</dbReference>
<feature type="domain" description="UVR" evidence="11">
    <location>
        <begin position="148"/>
        <end position="183"/>
    </location>
</feature>
<reference evidence="14" key="1">
    <citation type="submission" date="2021-02" db="EMBL/GenBank/DDBJ databases">
        <authorList>
            <person name="Dougan E. K."/>
            <person name="Rhodes N."/>
            <person name="Thang M."/>
            <person name="Chan C."/>
        </authorList>
    </citation>
    <scope>NUCLEOTIDE SEQUENCE</scope>
</reference>
<comment type="caution">
    <text evidence="14">The sequence shown here is derived from an EMBL/GenBank/DDBJ whole genome shotgun (WGS) entry which is preliminary data.</text>
</comment>
<dbReference type="InterPro" id="IPR035901">
    <property type="entry name" value="GIY-YIG_endonuc_sf"/>
</dbReference>
<evidence type="ECO:0000256" key="9">
    <source>
        <dbReference type="RuleBase" id="RU003750"/>
    </source>
</evidence>
<evidence type="ECO:0000313" key="14">
    <source>
        <dbReference type="EMBL" id="CAE7347025.1"/>
    </source>
</evidence>
<dbReference type="PROSITE" id="PS50151">
    <property type="entry name" value="UVR"/>
    <property type="match status" value="1"/>
</dbReference>
<dbReference type="GO" id="GO:0008444">
    <property type="term" value="F:CDP-diacylglycerol-glycerol-3-phosphate 3-phosphatidyltransferase activity"/>
    <property type="evidence" value="ECO:0007669"/>
    <property type="project" value="InterPro"/>
</dbReference>
<evidence type="ECO:0000259" key="13">
    <source>
        <dbReference type="PROSITE" id="PS50165"/>
    </source>
</evidence>
<gene>
    <name evidence="14" type="primary">uvrC</name>
    <name evidence="14" type="ORF">SPIL2461_LOCUS8223</name>
</gene>
<keyword evidence="7" id="KW-0234">DNA repair</keyword>
<dbReference type="Proteomes" id="UP000649617">
    <property type="component" value="Unassembled WGS sequence"/>
</dbReference>
<dbReference type="FunFam" id="3.30.420.340:FF:000001">
    <property type="entry name" value="UvrABC system protein C"/>
    <property type="match status" value="1"/>
</dbReference>
<evidence type="ECO:0000256" key="10">
    <source>
        <dbReference type="SAM" id="Phobius"/>
    </source>
</evidence>
<dbReference type="GO" id="GO:0009381">
    <property type="term" value="F:excinuclease ABC activity"/>
    <property type="evidence" value="ECO:0007669"/>
    <property type="project" value="InterPro"/>
</dbReference>
<evidence type="ECO:0000256" key="2">
    <source>
        <dbReference type="ARBA" id="ARBA00022490"/>
    </source>
</evidence>
<dbReference type="Gene3D" id="4.10.860.10">
    <property type="entry name" value="UVR domain"/>
    <property type="match status" value="1"/>
</dbReference>
<sequence>MAMVAKIARIEVTVTTSETEALLLEQSLIKQDRPPYNVVLRDDKSYPYIHLAETHEFARLTFHRGAKRKNGRYFGPFPSAYAVRDSLNILQKLFQLRHCDDAYFKNRSRPCLQHQIKRCSAPCVGLISKQDYQEDVELAVLFLTGKSQDVLAQFKQKMEQAAADLNYERAARLRDQITHLRKVQESQYVHGDAGDVDVFALAQAAGTYCVQVVFIRNGRMLGQRAYYPKNELLLDDGDFLEAFLSQYYLASQNRDVPKLIVTSHRGADRALLSEALTEQSNRKVELIQAPRGQRARWLQLALENAQLSVQSYLADRRNMFARFVDLQEHLQLDAMPERLECFDISHTMGEATVASCVVFDTNGPLKSDYRRFNIEGITPGDDYAAMEQALQRRYTRLQKGEGKLPDILVIDGGPGQVGKAVAVLENLQISNVQILGIAKGPDRKSGLERYFLDGEEVGINGASPGAHLLQHIRDEAHRFAITGHRQRRQKNRNQSELDGIEGVGASMEEIAKWTYIITAVFFGLAAFTDWLDGYLARRLNQTTPFGAFLDPVADKLIVVSALVLLIANHSNVWLTLPALIIVGREIVISALREWMAEMNSSGEVAVNILGKVKTTIQMIAIFMLLAYPPVLDALWVIGAYILLYVAAFMTLWSMTLYLSVAWPTLKRGLQSGGHKH</sequence>
<dbReference type="NCBIfam" id="TIGR00194">
    <property type="entry name" value="uvrC"/>
    <property type="match status" value="1"/>
</dbReference>
<evidence type="ECO:0000256" key="5">
    <source>
        <dbReference type="ARBA" id="ARBA00022769"/>
    </source>
</evidence>
<dbReference type="InterPro" id="IPR000462">
    <property type="entry name" value="CDP-OH_P_trans"/>
</dbReference>
<evidence type="ECO:0000256" key="7">
    <source>
        <dbReference type="ARBA" id="ARBA00023204"/>
    </source>
</evidence>
<keyword evidence="4" id="KW-0227">DNA damage</keyword>
<dbReference type="PROSITE" id="PS50164">
    <property type="entry name" value="GIY_YIG"/>
    <property type="match status" value="1"/>
</dbReference>
<dbReference type="SUPFAM" id="SSF47781">
    <property type="entry name" value="RuvA domain 2-like"/>
    <property type="match status" value="1"/>
</dbReference>
<feature type="domain" description="GIY-YIG" evidence="12">
    <location>
        <begin position="1"/>
        <end position="38"/>
    </location>
</feature>
<dbReference type="InterPro" id="IPR004791">
    <property type="entry name" value="UvrC"/>
</dbReference>
<evidence type="ECO:0000259" key="12">
    <source>
        <dbReference type="PROSITE" id="PS50164"/>
    </source>
</evidence>
<dbReference type="Gene3D" id="3.30.420.340">
    <property type="entry name" value="UvrC, RNAse H endonuclease domain"/>
    <property type="match status" value="1"/>
</dbReference>
<dbReference type="Pfam" id="PF22920">
    <property type="entry name" value="UvrC_RNaseH"/>
    <property type="match status" value="1"/>
</dbReference>
<feature type="transmembrane region" description="Helical" evidence="10">
    <location>
        <begin position="604"/>
        <end position="627"/>
    </location>
</feature>
<feature type="domain" description="UvrC family homology region profile" evidence="13">
    <location>
        <begin position="198"/>
        <end position="424"/>
    </location>
</feature>
<dbReference type="SUPFAM" id="SSF46600">
    <property type="entry name" value="C-terminal UvrC-binding domain of UvrB"/>
    <property type="match status" value="1"/>
</dbReference>
<dbReference type="EMBL" id="CAJNIZ010013336">
    <property type="protein sequence ID" value="CAE7347025.1"/>
    <property type="molecule type" value="Genomic_DNA"/>
</dbReference>
<keyword evidence="3 9" id="KW-0808">Transferase</keyword>
<dbReference type="InterPro" id="IPR004570">
    <property type="entry name" value="Phosphatidylglycerol_P_synth"/>
</dbReference>
<evidence type="ECO:0000313" key="15">
    <source>
        <dbReference type="Proteomes" id="UP000649617"/>
    </source>
</evidence>
<dbReference type="Gene3D" id="1.20.120.1760">
    <property type="match status" value="1"/>
</dbReference>
<dbReference type="InterPro" id="IPR010994">
    <property type="entry name" value="RuvA_2-like"/>
</dbReference>
<comment type="similarity">
    <text evidence="1 9">Belongs to the CDP-alcohol phosphatidyltransferase class-I family.</text>
</comment>
<dbReference type="Pfam" id="PF08459">
    <property type="entry name" value="UvrC_RNaseH_dom"/>
    <property type="match status" value="1"/>
</dbReference>
<dbReference type="GO" id="GO:0006289">
    <property type="term" value="P:nucleotide-excision repair"/>
    <property type="evidence" value="ECO:0007669"/>
    <property type="project" value="InterPro"/>
</dbReference>
<dbReference type="OrthoDB" id="10251079at2759"/>
<evidence type="ECO:0000256" key="1">
    <source>
        <dbReference type="ARBA" id="ARBA00010441"/>
    </source>
</evidence>
<evidence type="ECO:0000259" key="11">
    <source>
        <dbReference type="PROSITE" id="PS50151"/>
    </source>
</evidence>
<dbReference type="PROSITE" id="PS00379">
    <property type="entry name" value="CDP_ALCOHOL_P_TRANSF"/>
    <property type="match status" value="1"/>
</dbReference>
<keyword evidence="10" id="KW-0812">Transmembrane</keyword>
<dbReference type="GO" id="GO:0009380">
    <property type="term" value="C:excinuclease repair complex"/>
    <property type="evidence" value="ECO:0007669"/>
    <property type="project" value="InterPro"/>
</dbReference>
<dbReference type="PROSITE" id="PS50165">
    <property type="entry name" value="UVRC"/>
    <property type="match status" value="1"/>
</dbReference>
<evidence type="ECO:0000256" key="8">
    <source>
        <dbReference type="ARBA" id="ARBA00023236"/>
    </source>
</evidence>
<dbReference type="AlphaFoldDB" id="A0A812PU92"/>
<evidence type="ECO:0000256" key="6">
    <source>
        <dbReference type="ARBA" id="ARBA00022881"/>
    </source>
</evidence>
<keyword evidence="10" id="KW-1133">Transmembrane helix</keyword>
<dbReference type="SUPFAM" id="SSF82771">
    <property type="entry name" value="GIY-YIG endonuclease"/>
    <property type="match status" value="1"/>
</dbReference>
<dbReference type="Pfam" id="PF02151">
    <property type="entry name" value="UVR"/>
    <property type="match status" value="1"/>
</dbReference>
<dbReference type="GO" id="GO:0016020">
    <property type="term" value="C:membrane"/>
    <property type="evidence" value="ECO:0007669"/>
    <property type="project" value="InterPro"/>
</dbReference>
<dbReference type="Pfam" id="PF01066">
    <property type="entry name" value="CDP-OH_P_transf"/>
    <property type="match status" value="1"/>
</dbReference>
<dbReference type="InterPro" id="IPR000305">
    <property type="entry name" value="GIY-YIG_endonuc"/>
</dbReference>
<dbReference type="PANTHER" id="PTHR30562:SF1">
    <property type="entry name" value="UVRABC SYSTEM PROTEIN C"/>
    <property type="match status" value="1"/>
</dbReference>
<dbReference type="InterPro" id="IPR043130">
    <property type="entry name" value="CDP-OH_PTrfase_TM_dom"/>
</dbReference>
<dbReference type="NCBIfam" id="TIGR00560">
    <property type="entry name" value="pgsA"/>
    <property type="match status" value="1"/>
</dbReference>
<feature type="transmembrane region" description="Helical" evidence="10">
    <location>
        <begin position="633"/>
        <end position="658"/>
    </location>
</feature>
<keyword evidence="10" id="KW-0472">Membrane</keyword>
<organism evidence="14 15">
    <name type="scientific">Symbiodinium pilosum</name>
    <name type="common">Dinoflagellate</name>
    <dbReference type="NCBI Taxonomy" id="2952"/>
    <lineage>
        <taxon>Eukaryota</taxon>
        <taxon>Sar</taxon>
        <taxon>Alveolata</taxon>
        <taxon>Dinophyceae</taxon>
        <taxon>Suessiales</taxon>
        <taxon>Symbiodiniaceae</taxon>
        <taxon>Symbiodinium</taxon>
    </lineage>
</organism>
<evidence type="ECO:0000256" key="4">
    <source>
        <dbReference type="ARBA" id="ARBA00022763"/>
    </source>
</evidence>
<accession>A0A812PU92</accession>
<dbReference type="Gene3D" id="3.40.1440.10">
    <property type="entry name" value="GIY-YIG endonuclease"/>
    <property type="match status" value="1"/>
</dbReference>
<dbReference type="PANTHER" id="PTHR30562">
    <property type="entry name" value="UVRC/OXIDOREDUCTASE"/>
    <property type="match status" value="1"/>
</dbReference>
<protein>
    <submittedName>
        <fullName evidence="14">UvrC protein</fullName>
    </submittedName>
</protein>
<dbReference type="InterPro" id="IPR036876">
    <property type="entry name" value="UVR_dom_sf"/>
</dbReference>
<keyword evidence="5" id="KW-0228">DNA excision</keyword>
<keyword evidence="15" id="KW-1185">Reference proteome</keyword>
<dbReference type="InterPro" id="IPR001162">
    <property type="entry name" value="UvrC_RNase_H_dom"/>
</dbReference>
<keyword evidence="8" id="KW-0742">SOS response</keyword>
<name>A0A812PU92_SYMPI</name>
<dbReference type="InterPro" id="IPR048254">
    <property type="entry name" value="CDP_ALCOHOL_P_TRANSF_CS"/>
</dbReference>
<proteinExistence type="inferred from homology"/>